<organism evidence="1">
    <name type="scientific">Arundo donax</name>
    <name type="common">Giant reed</name>
    <name type="synonym">Donax arundinaceus</name>
    <dbReference type="NCBI Taxonomy" id="35708"/>
    <lineage>
        <taxon>Eukaryota</taxon>
        <taxon>Viridiplantae</taxon>
        <taxon>Streptophyta</taxon>
        <taxon>Embryophyta</taxon>
        <taxon>Tracheophyta</taxon>
        <taxon>Spermatophyta</taxon>
        <taxon>Magnoliopsida</taxon>
        <taxon>Liliopsida</taxon>
        <taxon>Poales</taxon>
        <taxon>Poaceae</taxon>
        <taxon>PACMAD clade</taxon>
        <taxon>Arundinoideae</taxon>
        <taxon>Arundineae</taxon>
        <taxon>Arundo</taxon>
    </lineage>
</organism>
<dbReference type="AlphaFoldDB" id="A0A0A9DX80"/>
<accession>A0A0A9DX80</accession>
<reference evidence="1" key="2">
    <citation type="journal article" date="2015" name="Data Brief">
        <title>Shoot transcriptome of the giant reed, Arundo donax.</title>
        <authorList>
            <person name="Barrero R.A."/>
            <person name="Guerrero F.D."/>
            <person name="Moolhuijzen P."/>
            <person name="Goolsby J.A."/>
            <person name="Tidwell J."/>
            <person name="Bellgard S.E."/>
            <person name="Bellgard M.I."/>
        </authorList>
    </citation>
    <scope>NUCLEOTIDE SEQUENCE</scope>
    <source>
        <tissue evidence="1">Shoot tissue taken approximately 20 cm above the soil surface</tissue>
    </source>
</reference>
<evidence type="ECO:0000313" key="1">
    <source>
        <dbReference type="EMBL" id="JAD93134.1"/>
    </source>
</evidence>
<name>A0A0A9DX80_ARUDO</name>
<sequence length="44" mass="5355">MKTINYVRCSEKAISYFKQSHKYRRLYHSEKPALELSKTVQNMF</sequence>
<protein>
    <submittedName>
        <fullName evidence="1">Uncharacterized protein</fullName>
    </submittedName>
</protein>
<dbReference type="EMBL" id="GBRH01204761">
    <property type="protein sequence ID" value="JAD93134.1"/>
    <property type="molecule type" value="Transcribed_RNA"/>
</dbReference>
<proteinExistence type="predicted"/>
<reference evidence="1" key="1">
    <citation type="submission" date="2014-09" db="EMBL/GenBank/DDBJ databases">
        <authorList>
            <person name="Magalhaes I.L.F."/>
            <person name="Oliveira U."/>
            <person name="Santos F.R."/>
            <person name="Vidigal T.H.D.A."/>
            <person name="Brescovit A.D."/>
            <person name="Santos A.J."/>
        </authorList>
    </citation>
    <scope>NUCLEOTIDE SEQUENCE</scope>
    <source>
        <tissue evidence="1">Shoot tissue taken approximately 20 cm above the soil surface</tissue>
    </source>
</reference>